<dbReference type="EMBL" id="JAWWNJ010000032">
    <property type="protein sequence ID" value="KAK7026309.1"/>
    <property type="molecule type" value="Genomic_DNA"/>
</dbReference>
<reference evidence="1 2" key="1">
    <citation type="journal article" date="2024" name="J Genomics">
        <title>Draft genome sequencing and assembly of Favolaschia claudopus CIRM-BRFM 2984 isolated from oak limbs.</title>
        <authorList>
            <person name="Navarro D."/>
            <person name="Drula E."/>
            <person name="Chaduli D."/>
            <person name="Cazenave R."/>
            <person name="Ahrendt S."/>
            <person name="Wang J."/>
            <person name="Lipzen A."/>
            <person name="Daum C."/>
            <person name="Barry K."/>
            <person name="Grigoriev I.V."/>
            <person name="Favel A."/>
            <person name="Rosso M.N."/>
            <person name="Martin F."/>
        </authorList>
    </citation>
    <scope>NUCLEOTIDE SEQUENCE [LARGE SCALE GENOMIC DNA]</scope>
    <source>
        <strain evidence="1 2">CIRM-BRFM 2984</strain>
    </source>
</reference>
<name>A0AAW0BJU7_9AGAR</name>
<protein>
    <recommendedName>
        <fullName evidence="3">G domain-containing protein</fullName>
    </recommendedName>
</protein>
<gene>
    <name evidence="1" type="ORF">R3P38DRAFT_2528891</name>
</gene>
<organism evidence="1 2">
    <name type="scientific">Favolaschia claudopus</name>
    <dbReference type="NCBI Taxonomy" id="2862362"/>
    <lineage>
        <taxon>Eukaryota</taxon>
        <taxon>Fungi</taxon>
        <taxon>Dikarya</taxon>
        <taxon>Basidiomycota</taxon>
        <taxon>Agaricomycotina</taxon>
        <taxon>Agaricomycetes</taxon>
        <taxon>Agaricomycetidae</taxon>
        <taxon>Agaricales</taxon>
        <taxon>Marasmiineae</taxon>
        <taxon>Mycenaceae</taxon>
        <taxon>Favolaschia</taxon>
    </lineage>
</organism>
<dbReference type="InterPro" id="IPR027417">
    <property type="entry name" value="P-loop_NTPase"/>
</dbReference>
<accession>A0AAW0BJU7</accession>
<dbReference type="AlphaFoldDB" id="A0AAW0BJU7"/>
<evidence type="ECO:0000313" key="1">
    <source>
        <dbReference type="EMBL" id="KAK7026309.1"/>
    </source>
</evidence>
<evidence type="ECO:0000313" key="2">
    <source>
        <dbReference type="Proteomes" id="UP001362999"/>
    </source>
</evidence>
<dbReference type="Proteomes" id="UP001362999">
    <property type="component" value="Unassembled WGS sequence"/>
</dbReference>
<sequence>MDALSFDIRSRLSHFRILILGRANAGKTTILKKVCNSIDDPEIFSPDGQKVCISPSARLFVTSGSTQRGLHDIENQLIFKSNPQFIFHDSRGFESGSVEEFDRVKTFILNRAATGSLSEQLHAIWYCLPTDTGRPLLAADEHHFFTSGLLPLVAIFTKLDGLVTEANNKLRASGLSIKDARKMQTRRARELLQTDFLGPLQSKKYCPADYVQLDDMRKENSHCHDLIEKTANAINDKALRLLFVSVQQNNINVCIKYAITRRLIFRIPSLDMVKRTLSWFPHVWVRLFDNDSVLIHEAQLIP</sequence>
<dbReference type="Gene3D" id="3.40.50.300">
    <property type="entry name" value="P-loop containing nucleotide triphosphate hydrolases"/>
    <property type="match status" value="1"/>
</dbReference>
<proteinExistence type="predicted"/>
<keyword evidence="2" id="KW-1185">Reference proteome</keyword>
<comment type="caution">
    <text evidence="1">The sequence shown here is derived from an EMBL/GenBank/DDBJ whole genome shotgun (WGS) entry which is preliminary data.</text>
</comment>
<evidence type="ECO:0008006" key="3">
    <source>
        <dbReference type="Google" id="ProtNLM"/>
    </source>
</evidence>
<dbReference type="SUPFAM" id="SSF52540">
    <property type="entry name" value="P-loop containing nucleoside triphosphate hydrolases"/>
    <property type="match status" value="1"/>
</dbReference>